<organism evidence="1 2">
    <name type="scientific">Ataeniobius toweri</name>
    <dbReference type="NCBI Taxonomy" id="208326"/>
    <lineage>
        <taxon>Eukaryota</taxon>
        <taxon>Metazoa</taxon>
        <taxon>Chordata</taxon>
        <taxon>Craniata</taxon>
        <taxon>Vertebrata</taxon>
        <taxon>Euteleostomi</taxon>
        <taxon>Actinopterygii</taxon>
        <taxon>Neopterygii</taxon>
        <taxon>Teleostei</taxon>
        <taxon>Neoteleostei</taxon>
        <taxon>Acanthomorphata</taxon>
        <taxon>Ovalentaria</taxon>
        <taxon>Atherinomorphae</taxon>
        <taxon>Cyprinodontiformes</taxon>
        <taxon>Goodeidae</taxon>
        <taxon>Ataeniobius</taxon>
    </lineage>
</organism>
<proteinExistence type="predicted"/>
<gene>
    <name evidence="1" type="ORF">ATANTOWER_025283</name>
</gene>
<dbReference type="EMBL" id="JAHUTI010064836">
    <property type="protein sequence ID" value="MED6253252.1"/>
    <property type="molecule type" value="Genomic_DNA"/>
</dbReference>
<keyword evidence="2" id="KW-1185">Reference proteome</keyword>
<reference evidence="1 2" key="1">
    <citation type="submission" date="2021-07" db="EMBL/GenBank/DDBJ databases">
        <authorList>
            <person name="Palmer J.M."/>
        </authorList>
    </citation>
    <scope>NUCLEOTIDE SEQUENCE [LARGE SCALE GENOMIC DNA]</scope>
    <source>
        <strain evidence="1 2">AT_MEX2019</strain>
        <tissue evidence="1">Muscle</tissue>
    </source>
</reference>
<evidence type="ECO:0000313" key="1">
    <source>
        <dbReference type="EMBL" id="MED6253252.1"/>
    </source>
</evidence>
<protein>
    <submittedName>
        <fullName evidence="1">Uncharacterized protein</fullName>
    </submittedName>
</protein>
<evidence type="ECO:0000313" key="2">
    <source>
        <dbReference type="Proteomes" id="UP001345963"/>
    </source>
</evidence>
<dbReference type="Proteomes" id="UP001345963">
    <property type="component" value="Unassembled WGS sequence"/>
</dbReference>
<comment type="caution">
    <text evidence="1">The sequence shown here is derived from an EMBL/GenBank/DDBJ whole genome shotgun (WGS) entry which is preliminary data.</text>
</comment>
<accession>A0ABU7BS30</accession>
<sequence>MTVFQSELREVTVTAVCSALFVLFREGKSIIQQSGSVTVQHKATRKTSQTKRLKYCEDPNISAAEETDPCVKFYRAGFISGTTSIHQVGRPGEVWFCIEKI</sequence>
<name>A0ABU7BS30_9TELE</name>